<proteinExistence type="predicted"/>
<protein>
    <submittedName>
        <fullName evidence="2">Uncharacterized protein</fullName>
    </submittedName>
</protein>
<keyword evidence="1" id="KW-0812">Transmembrane</keyword>
<feature type="transmembrane region" description="Helical" evidence="1">
    <location>
        <begin position="52"/>
        <end position="72"/>
    </location>
</feature>
<organism evidence="2 3">
    <name type="scientific">Agreia pratensis</name>
    <dbReference type="NCBI Taxonomy" id="150121"/>
    <lineage>
        <taxon>Bacteria</taxon>
        <taxon>Bacillati</taxon>
        <taxon>Actinomycetota</taxon>
        <taxon>Actinomycetes</taxon>
        <taxon>Micrococcales</taxon>
        <taxon>Microbacteriaceae</taxon>
        <taxon>Agreia</taxon>
    </lineage>
</organism>
<dbReference type="AlphaFoldDB" id="A0A1X7JPM0"/>
<evidence type="ECO:0000256" key="1">
    <source>
        <dbReference type="SAM" id="Phobius"/>
    </source>
</evidence>
<evidence type="ECO:0000313" key="3">
    <source>
        <dbReference type="Proteomes" id="UP000193244"/>
    </source>
</evidence>
<sequence length="186" mass="19623">MTGAITADERTIGNKRTVPTYPPFLDVGLVSGAGERHKAVTQNEGEPMHRRVGSIALVMAVALAFVVTGCTAPGPSYSILDREATSEDVVPDALPGYAGDSAVLDTSRFVAERDGIRIWLLRGQESSTVCLLAFPGAEDWVMACGGDHAPASMSGPAGEYVYQPDGLPAPKDSTRISENVFAVDDR</sequence>
<gene>
    <name evidence="2" type="ORF">SAMN06296010_1638</name>
</gene>
<name>A0A1X7JPM0_9MICO</name>
<keyword evidence="3" id="KW-1185">Reference proteome</keyword>
<keyword evidence="1" id="KW-0472">Membrane</keyword>
<dbReference type="Proteomes" id="UP000193244">
    <property type="component" value="Unassembled WGS sequence"/>
</dbReference>
<keyword evidence="1" id="KW-1133">Transmembrane helix</keyword>
<dbReference type="EMBL" id="FXAY01000002">
    <property type="protein sequence ID" value="SMG29858.1"/>
    <property type="molecule type" value="Genomic_DNA"/>
</dbReference>
<reference evidence="3" key="1">
    <citation type="submission" date="2017-04" db="EMBL/GenBank/DDBJ databases">
        <authorList>
            <person name="Varghese N."/>
            <person name="Submissions S."/>
        </authorList>
    </citation>
    <scope>NUCLEOTIDE SEQUENCE [LARGE SCALE GENOMIC DNA]</scope>
    <source>
        <strain evidence="3">VKM Ac-2510</strain>
    </source>
</reference>
<accession>A0A1X7JPM0</accession>
<evidence type="ECO:0000313" key="2">
    <source>
        <dbReference type="EMBL" id="SMG29858.1"/>
    </source>
</evidence>
<dbReference type="STRING" id="150121.SAMN06296010_1638"/>